<dbReference type="SUPFAM" id="SSF56219">
    <property type="entry name" value="DNase I-like"/>
    <property type="match status" value="1"/>
</dbReference>
<dbReference type="SMART" id="SM00128">
    <property type="entry name" value="IPPc"/>
    <property type="match status" value="1"/>
</dbReference>
<evidence type="ECO:0000313" key="3">
    <source>
        <dbReference type="Proteomes" id="UP000275846"/>
    </source>
</evidence>
<proteinExistence type="predicted"/>
<dbReference type="OrthoDB" id="2248459at2759"/>
<gene>
    <name evidence="2" type="ORF">SSLN_LOCUS8457</name>
</gene>
<evidence type="ECO:0000313" key="2">
    <source>
        <dbReference type="EMBL" id="VDL94842.1"/>
    </source>
</evidence>
<dbReference type="PANTHER" id="PTHR47039:SF1">
    <property type="entry name" value="INOSITOL POLYPHOSPHATE 5-PHOSPHATASE E"/>
    <property type="match status" value="1"/>
</dbReference>
<dbReference type="InterPro" id="IPR000300">
    <property type="entry name" value="IPPc"/>
</dbReference>
<accession>A0A183SW59</accession>
<dbReference type="EMBL" id="UYSU01034661">
    <property type="protein sequence ID" value="VDL94842.1"/>
    <property type="molecule type" value="Genomic_DNA"/>
</dbReference>
<reference evidence="4" key="1">
    <citation type="submission" date="2016-06" db="UniProtKB">
        <authorList>
            <consortium name="WormBaseParasite"/>
        </authorList>
    </citation>
    <scope>IDENTIFICATION</scope>
</reference>
<feature type="domain" description="Inositol polyphosphate-related phosphatase" evidence="1">
    <location>
        <begin position="14"/>
        <end position="226"/>
    </location>
</feature>
<organism evidence="4">
    <name type="scientific">Schistocephalus solidus</name>
    <name type="common">Tapeworm</name>
    <dbReference type="NCBI Taxonomy" id="70667"/>
    <lineage>
        <taxon>Eukaryota</taxon>
        <taxon>Metazoa</taxon>
        <taxon>Spiralia</taxon>
        <taxon>Lophotrochozoa</taxon>
        <taxon>Platyhelminthes</taxon>
        <taxon>Cestoda</taxon>
        <taxon>Eucestoda</taxon>
        <taxon>Diphyllobothriidea</taxon>
        <taxon>Diphyllobothriidae</taxon>
        <taxon>Schistocephalus</taxon>
    </lineage>
</organism>
<evidence type="ECO:0000259" key="1">
    <source>
        <dbReference type="SMART" id="SM00128"/>
    </source>
</evidence>
<protein>
    <submittedName>
        <fullName evidence="4">IPPc domain-containing protein</fullName>
    </submittedName>
</protein>
<dbReference type="STRING" id="70667.A0A183SW59"/>
<evidence type="ECO:0000313" key="4">
    <source>
        <dbReference type="WBParaSite" id="SSLN_0000879001-mRNA-1"/>
    </source>
</evidence>
<reference evidence="2 3" key="2">
    <citation type="submission" date="2018-11" db="EMBL/GenBank/DDBJ databases">
        <authorList>
            <consortium name="Pathogen Informatics"/>
        </authorList>
    </citation>
    <scope>NUCLEOTIDE SEQUENCE [LARGE SCALE GENOMIC DNA]</scope>
    <source>
        <strain evidence="2 3">NST_G2</strain>
    </source>
</reference>
<dbReference type="Proteomes" id="UP000275846">
    <property type="component" value="Unassembled WGS sequence"/>
</dbReference>
<name>A0A183SW59_SCHSO</name>
<dbReference type="InterPro" id="IPR053321">
    <property type="entry name" value="IPP-5-Phosphatase_Type_IV"/>
</dbReference>
<dbReference type="Pfam" id="PF22669">
    <property type="entry name" value="Exo_endo_phos2"/>
    <property type="match status" value="1"/>
</dbReference>
<dbReference type="WBParaSite" id="SSLN_0000879001-mRNA-1">
    <property type="protein sequence ID" value="SSLN_0000879001-mRNA-1"/>
    <property type="gene ID" value="SSLN_0000879001"/>
</dbReference>
<dbReference type="InterPro" id="IPR036691">
    <property type="entry name" value="Endo/exonu/phosph_ase_sf"/>
</dbReference>
<dbReference type="GO" id="GO:0016791">
    <property type="term" value="F:phosphatase activity"/>
    <property type="evidence" value="ECO:0007669"/>
    <property type="project" value="InterPro"/>
</dbReference>
<dbReference type="GO" id="GO:0046856">
    <property type="term" value="P:phosphatidylinositol dephosphorylation"/>
    <property type="evidence" value="ECO:0007669"/>
    <property type="project" value="InterPro"/>
</dbReference>
<dbReference type="AlphaFoldDB" id="A0A183SW59"/>
<sequence>MLGQRELEKRFPNRKMTLRIISWNMAAQHPLFCVEYFIELLLPGADSSPAEIFIFCVQEAPSNRREILVQMQSALGPNYVLFTHATNGSLDTSVFIHRDLIWYISVPQCSGICTRSAVHTKGAVLLSFILFGTSFAVVNAHFKGQIFEGFEEGEISFLPTFKFDKNSDAYDSSEKQRVPSYTDRILYRSKRKEDVKCIAYDSIPHVRCSDHRPVYAVFTVSLKSGRDNVISSLNPINTDMAYEFAADVELSKPTTGFLQPPSQFASFLSAAVTYAAHSLTVYLFFLRSAFSPELRSGKDALVVTQRSAHSERRTSRIHMHVRTNGCLGLDNPGCPHRPIIFKTDSHLTALDALCDCVVSHTLGDVTDTAAGRALVWQPTFSNPFCNSSIQNKLSSQLASRFSSPSTEPDQKVVVARASPINLACCDKFDLMNAKLKNINWESTFTGNVAEDWKWFRELFHILFRKHCLISRKRLNNKPQWLTQTVKK</sequence>
<keyword evidence="3" id="KW-1185">Reference proteome</keyword>
<dbReference type="Gene3D" id="3.60.10.10">
    <property type="entry name" value="Endonuclease/exonuclease/phosphatase"/>
    <property type="match status" value="2"/>
</dbReference>
<dbReference type="PANTHER" id="PTHR47039">
    <property type="entry name" value="INOSITOL POLYPHOSPHATE 5-PHOSPHATASE E"/>
    <property type="match status" value="1"/>
</dbReference>